<dbReference type="GO" id="GO:0003746">
    <property type="term" value="F:translation elongation factor activity"/>
    <property type="evidence" value="ECO:0007669"/>
    <property type="project" value="UniProtKB-UniRule"/>
</dbReference>
<keyword evidence="3 4" id="KW-0648">Protein biosynthesis</keyword>
<dbReference type="InterPro" id="IPR014039">
    <property type="entry name" value="Transl_elong_EFTs/EF1B_dimer"/>
</dbReference>
<evidence type="ECO:0000256" key="3">
    <source>
        <dbReference type="ARBA" id="ARBA00022917"/>
    </source>
</evidence>
<dbReference type="SUPFAM" id="SSF46934">
    <property type="entry name" value="UBA-like"/>
    <property type="match status" value="1"/>
</dbReference>
<dbReference type="Gene3D" id="1.10.8.10">
    <property type="entry name" value="DNA helicase RuvA subunit, C-terminal domain"/>
    <property type="match status" value="1"/>
</dbReference>
<dbReference type="Proteomes" id="UP000789342">
    <property type="component" value="Unassembled WGS sequence"/>
</dbReference>
<dbReference type="InterPro" id="IPR018101">
    <property type="entry name" value="Transl_elong_Ts_CS"/>
</dbReference>
<dbReference type="HAMAP" id="MF_00050">
    <property type="entry name" value="EF_Ts"/>
    <property type="match status" value="1"/>
</dbReference>
<dbReference type="PANTHER" id="PTHR11741:SF0">
    <property type="entry name" value="ELONGATION FACTOR TS, MITOCHONDRIAL"/>
    <property type="match status" value="1"/>
</dbReference>
<keyword evidence="7" id="KW-1185">Reference proteome</keyword>
<feature type="domain" description="Translation elongation factor EFTs/EF1B dimerisation" evidence="5">
    <location>
        <begin position="130"/>
        <end position="322"/>
    </location>
</feature>
<dbReference type="OrthoDB" id="277235at2759"/>
<organism evidence="6 7">
    <name type="scientific">Acaulospora morrowiae</name>
    <dbReference type="NCBI Taxonomy" id="94023"/>
    <lineage>
        <taxon>Eukaryota</taxon>
        <taxon>Fungi</taxon>
        <taxon>Fungi incertae sedis</taxon>
        <taxon>Mucoromycota</taxon>
        <taxon>Glomeromycotina</taxon>
        <taxon>Glomeromycetes</taxon>
        <taxon>Diversisporales</taxon>
        <taxon>Acaulosporaceae</taxon>
        <taxon>Acaulospora</taxon>
    </lineage>
</organism>
<name>A0A9N9BZI7_9GLOM</name>
<sequence>MSQKIFASFRHISHATFATPLENIQITFKPYRYLPSRFYSTPQIKPNLKLLTQLRQETQVSIIKAKEALIKHNNDYDKAIAWLLEDSKISGVAKAHKLKERITKEGLVGVVVTKFGERFGEERILNGSRGAIVEVNCETDFVSRNPLFRQFVTQLASTCLFLSSKTSSTSMIQPISPKTLLSTPLLPSPLSNSTVSVTNPLTPTVHESLVGLIGKSGENISLRRAEIVNLGDEGNNLLALDGQKISDRILVTGGYVHGGIDGDHYTGKIGGLVLIEVIGLKAHDQSKRLDLIEKINKLSRNIAMQVVGFNPKIIDKKSIFNENDMNIEEDEILLNQEFMIGGGSVEQVLVNFEKESGIKINILEFKRWENGEEAEDVDDLGFVNETVDAAGLSKTLF</sequence>
<dbReference type="InterPro" id="IPR009060">
    <property type="entry name" value="UBA-like_sf"/>
</dbReference>
<comment type="similarity">
    <text evidence="1 4">Belongs to the EF-Ts family.</text>
</comment>
<evidence type="ECO:0000256" key="4">
    <source>
        <dbReference type="HAMAP-Rule" id="MF_03135"/>
    </source>
</evidence>
<keyword evidence="2 4" id="KW-0251">Elongation factor</keyword>
<dbReference type="EMBL" id="CAJVPV010004988">
    <property type="protein sequence ID" value="CAG8582558.1"/>
    <property type="molecule type" value="Genomic_DNA"/>
</dbReference>
<dbReference type="GO" id="GO:0070125">
    <property type="term" value="P:mitochondrial translational elongation"/>
    <property type="evidence" value="ECO:0007669"/>
    <property type="project" value="TreeGrafter"/>
</dbReference>
<reference evidence="6" key="1">
    <citation type="submission" date="2021-06" db="EMBL/GenBank/DDBJ databases">
        <authorList>
            <person name="Kallberg Y."/>
            <person name="Tangrot J."/>
            <person name="Rosling A."/>
        </authorList>
    </citation>
    <scope>NUCLEOTIDE SEQUENCE</scope>
    <source>
        <strain evidence="6">CL551</strain>
    </source>
</reference>
<evidence type="ECO:0000313" key="6">
    <source>
        <dbReference type="EMBL" id="CAG8582558.1"/>
    </source>
</evidence>
<comment type="subcellular location">
    <subcellularLocation>
        <location evidence="4">Mitochondrion</location>
    </subcellularLocation>
</comment>
<dbReference type="SUPFAM" id="SSF54713">
    <property type="entry name" value="Elongation factor Ts (EF-Ts), dimerisation domain"/>
    <property type="match status" value="2"/>
</dbReference>
<dbReference type="GO" id="GO:0005739">
    <property type="term" value="C:mitochondrion"/>
    <property type="evidence" value="ECO:0007669"/>
    <property type="project" value="UniProtKB-SubCell"/>
</dbReference>
<accession>A0A9N9BZI7</accession>
<keyword evidence="4" id="KW-0496">Mitochondrion</keyword>
<dbReference type="AlphaFoldDB" id="A0A9N9BZI7"/>
<dbReference type="PROSITE" id="PS01127">
    <property type="entry name" value="EF_TS_2"/>
    <property type="match status" value="1"/>
</dbReference>
<dbReference type="CDD" id="cd14275">
    <property type="entry name" value="UBA_EF-Ts"/>
    <property type="match status" value="1"/>
</dbReference>
<comment type="function">
    <text evidence="4">Associates with the EF-Tu.GDP complex and induces the exchange of GDP to GTP. It remains bound to the aminoacyl-tRNA.EF-Tu.GTP complex up to the GTP hydrolysis stage on the ribosome.</text>
</comment>
<dbReference type="InterPro" id="IPR001816">
    <property type="entry name" value="Transl_elong_EFTs/EF1B"/>
</dbReference>
<comment type="caution">
    <text evidence="6">The sequence shown here is derived from an EMBL/GenBank/DDBJ whole genome shotgun (WGS) entry which is preliminary data.</text>
</comment>
<evidence type="ECO:0000256" key="1">
    <source>
        <dbReference type="ARBA" id="ARBA00005532"/>
    </source>
</evidence>
<dbReference type="PANTHER" id="PTHR11741">
    <property type="entry name" value="ELONGATION FACTOR TS"/>
    <property type="match status" value="1"/>
</dbReference>
<protein>
    <recommendedName>
        <fullName evidence="4">Elongation factor Ts, mitochondrial</fullName>
        <shortName evidence="4">EF-Ts</shortName>
        <shortName evidence="4">EF-TsMt</shortName>
    </recommendedName>
</protein>
<evidence type="ECO:0000256" key="2">
    <source>
        <dbReference type="ARBA" id="ARBA00022768"/>
    </source>
</evidence>
<evidence type="ECO:0000259" key="5">
    <source>
        <dbReference type="Pfam" id="PF00889"/>
    </source>
</evidence>
<dbReference type="Gene3D" id="3.30.479.20">
    <property type="entry name" value="Elongation factor Ts, dimerisation domain"/>
    <property type="match status" value="2"/>
</dbReference>
<proteinExistence type="inferred from homology"/>
<gene>
    <name evidence="4" type="primary">TSF1</name>
    <name evidence="6" type="ORF">AMORRO_LOCUS6973</name>
</gene>
<dbReference type="InterPro" id="IPR036402">
    <property type="entry name" value="EF-Ts_dimer_sf"/>
</dbReference>
<dbReference type="PROSITE" id="PS01126">
    <property type="entry name" value="EF_TS_1"/>
    <property type="match status" value="1"/>
</dbReference>
<evidence type="ECO:0000313" key="7">
    <source>
        <dbReference type="Proteomes" id="UP000789342"/>
    </source>
</evidence>
<dbReference type="Pfam" id="PF00889">
    <property type="entry name" value="EF_TS"/>
    <property type="match status" value="1"/>
</dbReference>